<comment type="similarity">
    <text evidence="1">Belongs to the glycosyl hydrolase 16 family.</text>
</comment>
<dbReference type="STRING" id="1177982.SAMN04489711_114103"/>
<evidence type="ECO:0000313" key="3">
    <source>
        <dbReference type="EMBL" id="SFF15265.1"/>
    </source>
</evidence>
<organism evidence="3 4">
    <name type="scientific">Paracidovorax wautersii</name>
    <dbReference type="NCBI Taxonomy" id="1177982"/>
    <lineage>
        <taxon>Bacteria</taxon>
        <taxon>Pseudomonadati</taxon>
        <taxon>Pseudomonadota</taxon>
        <taxon>Betaproteobacteria</taxon>
        <taxon>Burkholderiales</taxon>
        <taxon>Comamonadaceae</taxon>
        <taxon>Paracidovorax</taxon>
    </lineage>
</organism>
<sequence length="145" mass="15762">MGKPLGDPAAAGVETDIVEHRAADQQGRDVSHLASFNLHWDGYGNDHKHIGSQWAAPASLDGSWHVYGLLWTAAGYVFYVDDQPRWQSSAAVSATGQDIRLTCEIKDRGWAGPIASSGYGSQSEGRYHMDVNWVKVWQAPAAAPQ</sequence>
<protein>
    <submittedName>
        <fullName evidence="3">Glycosyl hydrolases family 16</fullName>
    </submittedName>
</protein>
<feature type="domain" description="GH16" evidence="2">
    <location>
        <begin position="1"/>
        <end position="142"/>
    </location>
</feature>
<dbReference type="InterPro" id="IPR013320">
    <property type="entry name" value="ConA-like_dom_sf"/>
</dbReference>
<reference evidence="4" key="1">
    <citation type="submission" date="2016-10" db="EMBL/GenBank/DDBJ databases">
        <authorList>
            <person name="Varghese N."/>
            <person name="Submissions S."/>
        </authorList>
    </citation>
    <scope>NUCLEOTIDE SEQUENCE [LARGE SCALE GENOMIC DNA]</scope>
    <source>
        <strain evidence="4">DSM 27981</strain>
    </source>
</reference>
<dbReference type="Gene3D" id="2.60.120.200">
    <property type="match status" value="1"/>
</dbReference>
<evidence type="ECO:0000313" key="4">
    <source>
        <dbReference type="Proteomes" id="UP000199119"/>
    </source>
</evidence>
<dbReference type="CDD" id="cd00413">
    <property type="entry name" value="Glyco_hydrolase_16"/>
    <property type="match status" value="1"/>
</dbReference>
<dbReference type="AlphaFoldDB" id="A0A1I2GCF5"/>
<dbReference type="OrthoDB" id="9809583at2"/>
<dbReference type="EMBL" id="FONX01000014">
    <property type="protein sequence ID" value="SFF15265.1"/>
    <property type="molecule type" value="Genomic_DNA"/>
</dbReference>
<keyword evidence="4" id="KW-1185">Reference proteome</keyword>
<accession>A0A1I2GCF5</accession>
<dbReference type="Pfam" id="PF00722">
    <property type="entry name" value="Glyco_hydro_16"/>
    <property type="match status" value="1"/>
</dbReference>
<dbReference type="Proteomes" id="UP000199119">
    <property type="component" value="Unassembled WGS sequence"/>
</dbReference>
<proteinExistence type="inferred from homology"/>
<name>A0A1I2GCF5_9BURK</name>
<dbReference type="GO" id="GO:0005975">
    <property type="term" value="P:carbohydrate metabolic process"/>
    <property type="evidence" value="ECO:0007669"/>
    <property type="project" value="InterPro"/>
</dbReference>
<dbReference type="PROSITE" id="PS51762">
    <property type="entry name" value="GH16_2"/>
    <property type="match status" value="1"/>
</dbReference>
<evidence type="ECO:0000256" key="1">
    <source>
        <dbReference type="ARBA" id="ARBA00006865"/>
    </source>
</evidence>
<dbReference type="InterPro" id="IPR000757">
    <property type="entry name" value="Beta-glucanase-like"/>
</dbReference>
<dbReference type="SUPFAM" id="SSF49899">
    <property type="entry name" value="Concanavalin A-like lectins/glucanases"/>
    <property type="match status" value="1"/>
</dbReference>
<gene>
    <name evidence="3" type="ORF">SAMN04489711_114103</name>
</gene>
<keyword evidence="3" id="KW-0378">Hydrolase</keyword>
<evidence type="ECO:0000259" key="2">
    <source>
        <dbReference type="PROSITE" id="PS51762"/>
    </source>
</evidence>
<dbReference type="GO" id="GO:0004553">
    <property type="term" value="F:hydrolase activity, hydrolyzing O-glycosyl compounds"/>
    <property type="evidence" value="ECO:0007669"/>
    <property type="project" value="InterPro"/>
</dbReference>